<dbReference type="PANTHER" id="PTHR11731">
    <property type="entry name" value="PROTEASE FAMILY S9B,C DIPEPTIDYL-PEPTIDASE IV-RELATED"/>
    <property type="match status" value="1"/>
</dbReference>
<keyword evidence="1" id="KW-0645">Protease</keyword>
<dbReference type="Pfam" id="PF00326">
    <property type="entry name" value="Peptidase_S9"/>
    <property type="match status" value="1"/>
</dbReference>
<dbReference type="SUPFAM" id="SSF82171">
    <property type="entry name" value="DPP6 N-terminal domain-like"/>
    <property type="match status" value="1"/>
</dbReference>
<reference evidence="7 8" key="1">
    <citation type="submission" date="2019-09" db="EMBL/GenBank/DDBJ databases">
        <title>Genome Sequence of Larkinella sp MA1.</title>
        <authorList>
            <person name="Srinivasan S."/>
        </authorList>
    </citation>
    <scope>NUCLEOTIDE SEQUENCE [LARGE SCALE GENOMIC DNA]</scope>
    <source>
        <strain evidence="7 8">MA1</strain>
    </source>
</reference>
<evidence type="ECO:0000256" key="2">
    <source>
        <dbReference type="ARBA" id="ARBA00022801"/>
    </source>
</evidence>
<feature type="domain" description="Peptidase S9 prolyl oligopeptidase catalytic" evidence="5">
    <location>
        <begin position="628"/>
        <end position="821"/>
    </location>
</feature>
<dbReference type="InterPro" id="IPR002471">
    <property type="entry name" value="Pept_S9_AS"/>
</dbReference>
<dbReference type="GO" id="GO:0006508">
    <property type="term" value="P:proteolysis"/>
    <property type="evidence" value="ECO:0007669"/>
    <property type="project" value="UniProtKB-KW"/>
</dbReference>
<keyword evidence="8" id="KW-1185">Reference proteome</keyword>
<dbReference type="GO" id="GO:0004252">
    <property type="term" value="F:serine-type endopeptidase activity"/>
    <property type="evidence" value="ECO:0007669"/>
    <property type="project" value="InterPro"/>
</dbReference>
<dbReference type="InterPro" id="IPR002469">
    <property type="entry name" value="Peptidase_S9B_N"/>
</dbReference>
<evidence type="ECO:0000259" key="5">
    <source>
        <dbReference type="Pfam" id="PF00326"/>
    </source>
</evidence>
<dbReference type="RefSeq" id="WP_150879561.1">
    <property type="nucleotide sequence ID" value="NZ_VTWS01000005.1"/>
</dbReference>
<feature type="domain" description="Dipeptidylpeptidase IV N-terminal" evidence="6">
    <location>
        <begin position="345"/>
        <end position="529"/>
    </location>
</feature>
<feature type="signal peptide" evidence="4">
    <location>
        <begin position="1"/>
        <end position="18"/>
    </location>
</feature>
<dbReference type="Proteomes" id="UP000326344">
    <property type="component" value="Unassembled WGS sequence"/>
</dbReference>
<protein>
    <submittedName>
        <fullName evidence="7">S9 family peptidase</fullName>
    </submittedName>
</protein>
<dbReference type="Gene3D" id="2.140.10.30">
    <property type="entry name" value="Dipeptidylpeptidase IV, N-terminal domain"/>
    <property type="match status" value="2"/>
</dbReference>
<evidence type="ECO:0000313" key="8">
    <source>
        <dbReference type="Proteomes" id="UP000326344"/>
    </source>
</evidence>
<dbReference type="SUPFAM" id="SSF53474">
    <property type="entry name" value="alpha/beta-Hydrolases"/>
    <property type="match status" value="1"/>
</dbReference>
<evidence type="ECO:0000256" key="3">
    <source>
        <dbReference type="SAM" id="MobiDB-lite"/>
    </source>
</evidence>
<dbReference type="InterPro" id="IPR011659">
    <property type="entry name" value="WD40"/>
</dbReference>
<evidence type="ECO:0000313" key="7">
    <source>
        <dbReference type="EMBL" id="KAA9349912.1"/>
    </source>
</evidence>
<evidence type="ECO:0000256" key="1">
    <source>
        <dbReference type="ARBA" id="ARBA00022670"/>
    </source>
</evidence>
<dbReference type="EMBL" id="VTWS01000005">
    <property type="protein sequence ID" value="KAA9349912.1"/>
    <property type="molecule type" value="Genomic_DNA"/>
</dbReference>
<dbReference type="GO" id="GO:0008239">
    <property type="term" value="F:dipeptidyl-peptidase activity"/>
    <property type="evidence" value="ECO:0007669"/>
    <property type="project" value="TreeGrafter"/>
</dbReference>
<dbReference type="InterPro" id="IPR001375">
    <property type="entry name" value="Peptidase_S9_cat"/>
</dbReference>
<feature type="chain" id="PRO_5024890898" evidence="4">
    <location>
        <begin position="19"/>
        <end position="823"/>
    </location>
</feature>
<name>A0A5N1JB56_9BACT</name>
<evidence type="ECO:0000256" key="4">
    <source>
        <dbReference type="SAM" id="SignalP"/>
    </source>
</evidence>
<dbReference type="InterPro" id="IPR050278">
    <property type="entry name" value="Serine_Prot_S9B/DPPIV"/>
</dbReference>
<gene>
    <name evidence="7" type="ORF">F0P93_20950</name>
</gene>
<accession>A0A5N1JB56</accession>
<dbReference type="AlphaFoldDB" id="A0A5N1JB56"/>
<sequence length="823" mass="92382">MKQLLIGLGCLLIVRATAQTPTSSPPPLTVEKIMQDPKGWIGTSPSGVFWAEDSKTIYFNWNPTKAKGDSLYKIPLTGDRKPVKVAAAERQKLPPATGGTYNRARTLKLYEKDGDLFLLDCKPGKTSGQTVRQLTNTVERESNPSFSGDEQKVVFARSNNLFTVSLATGEWTQVTNLDPGTKKPDPKTNDQETWLKRDQLALFDVLKERKAKKDEGEKITKAGQPKRPKQFYTEGKTVQNQRLSPDGRFVTFSLQKSAQGAKTAIVPSYVTESGFTEDLTARTKVGAPLASSEFYVYDIQRDTIQAVSTKSIPGITDSPDYAKTVPSPASVPDGNRRGPSAAEVTTDTIKKTKKLADRSVTISGPIWSEDGKYAVVIIRAFDNKDRWIMRLDPATRQLKLLDRQRDEAWVSGFGPLTGMTGFLADNQTFYFPSEADGYSHLYTVNVETGEKKQLTKGKFEVQQIQLSNDKKFFYLTTNELHPGEQHFYRMAVDGGERVKLTTMTGANDVTLSPDETQLAIRYSYSNKPWELFLVKNELVSVNKGKQKLSPAPTPVQLTMSLTPEFQAYSWRDPAIVTIPARDGQTIYGRLYKPAKPNGKAVVFVHGAGYLQNAHKWWSQYFREYMFHNLLADKGYTVLDIDYRASAGYGRDWRTGIYRHMGGKDLTDNVDAAQWLVKTQGVDAKRIGLYGGSYGGFITLMAMFTTPDVFAAGAALRPVTDWAAYNHGYTANILNEPFSDTLAYRRSSPIYFANGLKGHLLICHGMVDVNVHYQDVVRLTQRLIELRKENWEVASYPVEDHAFVEPTSWMDEYKRILKLFEERL</sequence>
<dbReference type="Pfam" id="PF07676">
    <property type="entry name" value="PD40"/>
    <property type="match status" value="1"/>
</dbReference>
<proteinExistence type="predicted"/>
<evidence type="ECO:0000259" key="6">
    <source>
        <dbReference type="Pfam" id="PF00930"/>
    </source>
</evidence>
<organism evidence="7 8">
    <name type="scientific">Larkinella humicola</name>
    <dbReference type="NCBI Taxonomy" id="2607654"/>
    <lineage>
        <taxon>Bacteria</taxon>
        <taxon>Pseudomonadati</taxon>
        <taxon>Bacteroidota</taxon>
        <taxon>Cytophagia</taxon>
        <taxon>Cytophagales</taxon>
        <taxon>Spirosomataceae</taxon>
        <taxon>Larkinella</taxon>
    </lineage>
</organism>
<keyword evidence="2" id="KW-0378">Hydrolase</keyword>
<dbReference type="PROSITE" id="PS00708">
    <property type="entry name" value="PRO_ENDOPEP_SER"/>
    <property type="match status" value="1"/>
</dbReference>
<dbReference type="PANTHER" id="PTHR11731:SF193">
    <property type="entry name" value="DIPEPTIDYL PEPTIDASE 9"/>
    <property type="match status" value="1"/>
</dbReference>
<dbReference type="Gene3D" id="3.40.50.1820">
    <property type="entry name" value="alpha/beta hydrolase"/>
    <property type="match status" value="1"/>
</dbReference>
<dbReference type="InterPro" id="IPR029058">
    <property type="entry name" value="AB_hydrolase_fold"/>
</dbReference>
<keyword evidence="4" id="KW-0732">Signal</keyword>
<dbReference type="Pfam" id="PF00930">
    <property type="entry name" value="DPPIV_N"/>
    <property type="match status" value="1"/>
</dbReference>
<comment type="caution">
    <text evidence="7">The sequence shown here is derived from an EMBL/GenBank/DDBJ whole genome shotgun (WGS) entry which is preliminary data.</text>
</comment>
<feature type="region of interest" description="Disordered" evidence="3">
    <location>
        <begin position="318"/>
        <end position="345"/>
    </location>
</feature>